<sequence length="94" mass="10114">MSGSTRQACVSGLQTTVRNPVPSKPEKQTSPPEEPTSQRSQAGRNQKGSLYRACRGRLRTLHCGGEWAPPPLEKVRRQGPWEGTAACAARNAGS</sequence>
<reference evidence="2" key="2">
    <citation type="journal article" date="2015" name="Data Brief">
        <title>Shoot transcriptome of the giant reed, Arundo donax.</title>
        <authorList>
            <person name="Barrero R.A."/>
            <person name="Guerrero F.D."/>
            <person name="Moolhuijzen P."/>
            <person name="Goolsby J.A."/>
            <person name="Tidwell J."/>
            <person name="Bellgard S.E."/>
            <person name="Bellgard M.I."/>
        </authorList>
    </citation>
    <scope>NUCLEOTIDE SEQUENCE</scope>
    <source>
        <tissue evidence="2">Shoot tissue taken approximately 20 cm above the soil surface</tissue>
    </source>
</reference>
<dbReference type="EMBL" id="GBRH01213094">
    <property type="protein sequence ID" value="JAD84801.1"/>
    <property type="molecule type" value="Transcribed_RNA"/>
</dbReference>
<feature type="compositionally biased region" description="Polar residues" evidence="1">
    <location>
        <begin position="28"/>
        <end position="48"/>
    </location>
</feature>
<feature type="region of interest" description="Disordered" evidence="1">
    <location>
        <begin position="1"/>
        <end position="51"/>
    </location>
</feature>
<feature type="compositionally biased region" description="Polar residues" evidence="1">
    <location>
        <begin position="1"/>
        <end position="18"/>
    </location>
</feature>
<organism evidence="2">
    <name type="scientific">Arundo donax</name>
    <name type="common">Giant reed</name>
    <name type="synonym">Donax arundinaceus</name>
    <dbReference type="NCBI Taxonomy" id="35708"/>
    <lineage>
        <taxon>Eukaryota</taxon>
        <taxon>Viridiplantae</taxon>
        <taxon>Streptophyta</taxon>
        <taxon>Embryophyta</taxon>
        <taxon>Tracheophyta</taxon>
        <taxon>Spermatophyta</taxon>
        <taxon>Magnoliopsida</taxon>
        <taxon>Liliopsida</taxon>
        <taxon>Poales</taxon>
        <taxon>Poaceae</taxon>
        <taxon>PACMAD clade</taxon>
        <taxon>Arundinoideae</taxon>
        <taxon>Arundineae</taxon>
        <taxon>Arundo</taxon>
    </lineage>
</organism>
<protein>
    <submittedName>
        <fullName evidence="2">Uncharacterized protein</fullName>
    </submittedName>
</protein>
<accession>A0A0A9DAE3</accession>
<dbReference type="AlphaFoldDB" id="A0A0A9DAE3"/>
<reference evidence="2" key="1">
    <citation type="submission" date="2014-09" db="EMBL/GenBank/DDBJ databases">
        <authorList>
            <person name="Magalhaes I.L.F."/>
            <person name="Oliveira U."/>
            <person name="Santos F.R."/>
            <person name="Vidigal T.H.D.A."/>
            <person name="Brescovit A.D."/>
            <person name="Santos A.J."/>
        </authorList>
    </citation>
    <scope>NUCLEOTIDE SEQUENCE</scope>
    <source>
        <tissue evidence="2">Shoot tissue taken approximately 20 cm above the soil surface</tissue>
    </source>
</reference>
<name>A0A0A9DAE3_ARUDO</name>
<evidence type="ECO:0000256" key="1">
    <source>
        <dbReference type="SAM" id="MobiDB-lite"/>
    </source>
</evidence>
<evidence type="ECO:0000313" key="2">
    <source>
        <dbReference type="EMBL" id="JAD84801.1"/>
    </source>
</evidence>
<proteinExistence type="predicted"/>